<gene>
    <name evidence="1" type="ORF">FRX31_015118</name>
</gene>
<comment type="caution">
    <text evidence="1">The sequence shown here is derived from an EMBL/GenBank/DDBJ whole genome shotgun (WGS) entry which is preliminary data.</text>
</comment>
<feature type="non-terminal residue" evidence="1">
    <location>
        <position position="1"/>
    </location>
</feature>
<dbReference type="Proteomes" id="UP000554482">
    <property type="component" value="Unassembled WGS sequence"/>
</dbReference>
<organism evidence="1 2">
    <name type="scientific">Thalictrum thalictroides</name>
    <name type="common">Rue-anemone</name>
    <name type="synonym">Anemone thalictroides</name>
    <dbReference type="NCBI Taxonomy" id="46969"/>
    <lineage>
        <taxon>Eukaryota</taxon>
        <taxon>Viridiplantae</taxon>
        <taxon>Streptophyta</taxon>
        <taxon>Embryophyta</taxon>
        <taxon>Tracheophyta</taxon>
        <taxon>Spermatophyta</taxon>
        <taxon>Magnoliopsida</taxon>
        <taxon>Ranunculales</taxon>
        <taxon>Ranunculaceae</taxon>
        <taxon>Thalictroideae</taxon>
        <taxon>Thalictrum</taxon>
    </lineage>
</organism>
<dbReference type="OrthoDB" id="361580at2759"/>
<evidence type="ECO:0000313" key="2">
    <source>
        <dbReference type="Proteomes" id="UP000554482"/>
    </source>
</evidence>
<dbReference type="EMBL" id="JABWDY010017521">
    <property type="protein sequence ID" value="KAF5195295.1"/>
    <property type="molecule type" value="Genomic_DNA"/>
</dbReference>
<sequence>MSNTTCCHCLVQCPSLLLPPVSRFRALKRSRIYSWSLCNRSFRSVEFDSRSLQQKREVCCFRHEESTSGLPEGELVENKQLEELGGPELDQSSVSKKDLVTSFKEAADAVFRKSGKPWTVPWTAETILQ</sequence>
<keyword evidence="2" id="KW-1185">Reference proteome</keyword>
<name>A0A7J6WFV0_THATH</name>
<evidence type="ECO:0000313" key="1">
    <source>
        <dbReference type="EMBL" id="KAF5195295.1"/>
    </source>
</evidence>
<dbReference type="AlphaFoldDB" id="A0A7J6WFV0"/>
<proteinExistence type="predicted"/>
<reference evidence="1 2" key="1">
    <citation type="submission" date="2020-06" db="EMBL/GenBank/DDBJ databases">
        <title>Transcriptomic and genomic resources for Thalictrum thalictroides and T. hernandezii: Facilitating candidate gene discovery in an emerging model plant lineage.</title>
        <authorList>
            <person name="Arias T."/>
            <person name="Riano-Pachon D.M."/>
            <person name="Di Stilio V.S."/>
        </authorList>
    </citation>
    <scope>NUCLEOTIDE SEQUENCE [LARGE SCALE GENOMIC DNA]</scope>
    <source>
        <strain evidence="2">cv. WT478/WT964</strain>
        <tissue evidence="1">Leaves</tissue>
    </source>
</reference>
<accession>A0A7J6WFV0</accession>
<protein>
    <submittedName>
        <fullName evidence="1">Uncharacterized protein</fullName>
    </submittedName>
</protein>